<dbReference type="Proteomes" id="UP000035199">
    <property type="component" value="Chromosome"/>
</dbReference>
<evidence type="ECO:0000256" key="6">
    <source>
        <dbReference type="ARBA" id="ARBA00023136"/>
    </source>
</evidence>
<dbReference type="SUPFAM" id="SSF52540">
    <property type="entry name" value="P-loop containing nucleoside triphosphate hydrolases"/>
    <property type="match status" value="1"/>
</dbReference>
<dbReference type="InterPro" id="IPR039421">
    <property type="entry name" value="Type_1_exporter"/>
</dbReference>
<dbReference type="Gene3D" id="3.40.50.300">
    <property type="entry name" value="P-loop containing nucleotide triphosphate hydrolases"/>
    <property type="match status" value="1"/>
</dbReference>
<feature type="transmembrane region" description="Helical" evidence="7">
    <location>
        <begin position="138"/>
        <end position="158"/>
    </location>
</feature>
<keyword evidence="3" id="KW-0547">Nucleotide-binding</keyword>
<evidence type="ECO:0000256" key="1">
    <source>
        <dbReference type="ARBA" id="ARBA00004651"/>
    </source>
</evidence>
<dbReference type="InterPro" id="IPR017871">
    <property type="entry name" value="ABC_transporter-like_CS"/>
</dbReference>
<dbReference type="GO" id="GO:0005524">
    <property type="term" value="F:ATP binding"/>
    <property type="evidence" value="ECO:0007669"/>
    <property type="project" value="UniProtKB-KW"/>
</dbReference>
<keyword evidence="11" id="KW-1185">Reference proteome</keyword>
<dbReference type="CDD" id="cd07346">
    <property type="entry name" value="ABC_6TM_exporters"/>
    <property type="match status" value="1"/>
</dbReference>
<feature type="domain" description="ABC transporter" evidence="8">
    <location>
        <begin position="362"/>
        <end position="600"/>
    </location>
</feature>
<evidence type="ECO:0000256" key="5">
    <source>
        <dbReference type="ARBA" id="ARBA00022989"/>
    </source>
</evidence>
<feature type="transmembrane region" description="Helical" evidence="7">
    <location>
        <begin position="59"/>
        <end position="78"/>
    </location>
</feature>
<evidence type="ECO:0000256" key="4">
    <source>
        <dbReference type="ARBA" id="ARBA00022840"/>
    </source>
</evidence>
<dbReference type="GO" id="GO:0140359">
    <property type="term" value="F:ABC-type transporter activity"/>
    <property type="evidence" value="ECO:0007669"/>
    <property type="project" value="InterPro"/>
</dbReference>
<evidence type="ECO:0000256" key="7">
    <source>
        <dbReference type="SAM" id="Phobius"/>
    </source>
</evidence>
<dbReference type="PROSITE" id="PS50893">
    <property type="entry name" value="ABC_TRANSPORTER_2"/>
    <property type="match status" value="1"/>
</dbReference>
<accession>A0A0G3GZX5</accession>
<feature type="transmembrane region" description="Helical" evidence="7">
    <location>
        <begin position="254"/>
        <end position="272"/>
    </location>
</feature>
<dbReference type="PROSITE" id="PS00211">
    <property type="entry name" value="ABC_TRANSPORTER_1"/>
    <property type="match status" value="1"/>
</dbReference>
<evidence type="ECO:0000313" key="11">
    <source>
        <dbReference type="Proteomes" id="UP000035199"/>
    </source>
</evidence>
<keyword evidence="4" id="KW-0067">ATP-binding</keyword>
<dbReference type="InterPro" id="IPR036640">
    <property type="entry name" value="ABC1_TM_sf"/>
</dbReference>
<dbReference type="InterPro" id="IPR003439">
    <property type="entry name" value="ABC_transporter-like_ATP-bd"/>
</dbReference>
<dbReference type="Gene3D" id="1.20.1560.10">
    <property type="entry name" value="ABC transporter type 1, transmembrane domain"/>
    <property type="match status" value="1"/>
</dbReference>
<dbReference type="Pfam" id="PF00664">
    <property type="entry name" value="ABC_membrane"/>
    <property type="match status" value="1"/>
</dbReference>
<keyword evidence="2 7" id="KW-0812">Transmembrane</keyword>
<keyword evidence="5 7" id="KW-1133">Transmembrane helix</keyword>
<reference evidence="11" key="2">
    <citation type="submission" date="2015-05" db="EMBL/GenBank/DDBJ databases">
        <title>Complete genome sequence of Corynebacterium mustelae DSM 45274, isolated from various tissues of a male ferret with lethal sepsis.</title>
        <authorList>
            <person name="Ruckert C."/>
            <person name="Albersmeier A."/>
            <person name="Winkler A."/>
            <person name="Tauch A."/>
        </authorList>
    </citation>
    <scope>NUCLEOTIDE SEQUENCE [LARGE SCALE GENOMIC DNA]</scope>
    <source>
        <strain evidence="11">DSM 45274</strain>
    </source>
</reference>
<dbReference type="GO" id="GO:0005886">
    <property type="term" value="C:plasma membrane"/>
    <property type="evidence" value="ECO:0007669"/>
    <property type="project" value="UniProtKB-SubCell"/>
</dbReference>
<dbReference type="AlphaFoldDB" id="A0A0G3GZX5"/>
<dbReference type="KEGG" id="cmv:CMUST_11875"/>
<dbReference type="InterPro" id="IPR011527">
    <property type="entry name" value="ABC1_TM_dom"/>
</dbReference>
<sequence>MRSFFQIFSTTRTLWPLYIAVTLTSVATALLALVTPFLVREATDVIVAAVGGEPTNSQLSPTTIVLLLALGLLAAEVGNTIVHNIGGYIGDVLSARLRQILSTRYFAKLLSLPQGYFDNQVTGTIIARLDRSITSITSFVQGFANNFFSMVLTVGAVLAVTAYFYFPIAVLLAIVFPIYMWLTALTSSRWQKWEAEKNEQIDAASGRFAEVVGQVKVVKSFVSEIQELALFARRFARTITVTTRQSRWWHLMDIARGLAVNAIFFGIYLLLFRRTLTGDFSIGTMVLLIQLVTMARQPIYLMSYLVDTGQRAVAGSKDYFAVMAQIPEPTANPQLVAAATASGPLSLVDEPPTPLSPGEPVLRLSGVSFTYPGDDQETHEVLHDVSFVAHQGQRIALVGESGGGKSTLVNLILGLYSPTAGTLEVCGHDIAGVPADSLRASVGVVFQEASLFSGSIKENIAYGRPGATDAAIITAAQKANAHDFIAEFADGYDTIIGERGLRLSGGQKQRVAVARAMLKNAPVLVLDEATSALDTKSERAVQQGLEELMENRTTLIIAHRLSTIADVDTIITLKDGRVDEIGSPAQLATTGGIYSELLAITDKEKLKSFGLQ</sequence>
<evidence type="ECO:0000256" key="3">
    <source>
        <dbReference type="ARBA" id="ARBA00022741"/>
    </source>
</evidence>
<dbReference type="RefSeq" id="WP_047262667.1">
    <property type="nucleotide sequence ID" value="NZ_CP011542.1"/>
</dbReference>
<gene>
    <name evidence="10" type="ORF">CMUST_11875</name>
</gene>
<dbReference type="InterPro" id="IPR003593">
    <property type="entry name" value="AAA+_ATPase"/>
</dbReference>
<dbReference type="InterPro" id="IPR027417">
    <property type="entry name" value="P-loop_NTPase"/>
</dbReference>
<evidence type="ECO:0000256" key="2">
    <source>
        <dbReference type="ARBA" id="ARBA00022692"/>
    </source>
</evidence>
<comment type="subcellular location">
    <subcellularLocation>
        <location evidence="1">Cell membrane</location>
        <topology evidence="1">Multi-pass membrane protein</topology>
    </subcellularLocation>
</comment>
<keyword evidence="6 7" id="KW-0472">Membrane</keyword>
<evidence type="ECO:0000259" key="9">
    <source>
        <dbReference type="PROSITE" id="PS50929"/>
    </source>
</evidence>
<feature type="transmembrane region" description="Helical" evidence="7">
    <location>
        <begin position="164"/>
        <end position="182"/>
    </location>
</feature>
<dbReference type="GO" id="GO:0034040">
    <property type="term" value="F:ATPase-coupled lipid transmembrane transporter activity"/>
    <property type="evidence" value="ECO:0007669"/>
    <property type="project" value="TreeGrafter"/>
</dbReference>
<dbReference type="PATRIC" id="fig|571915.4.peg.2537"/>
<feature type="transmembrane region" description="Helical" evidence="7">
    <location>
        <begin position="15"/>
        <end position="39"/>
    </location>
</feature>
<evidence type="ECO:0000313" key="10">
    <source>
        <dbReference type="EMBL" id="AKK06686.1"/>
    </source>
</evidence>
<dbReference type="Pfam" id="PF00005">
    <property type="entry name" value="ABC_tran"/>
    <property type="match status" value="1"/>
</dbReference>
<dbReference type="GO" id="GO:0016887">
    <property type="term" value="F:ATP hydrolysis activity"/>
    <property type="evidence" value="ECO:0007669"/>
    <property type="project" value="InterPro"/>
</dbReference>
<feature type="domain" description="ABC transmembrane type-1" evidence="9">
    <location>
        <begin position="19"/>
        <end position="311"/>
    </location>
</feature>
<dbReference type="PANTHER" id="PTHR24221:SF646">
    <property type="entry name" value="HAEMOLYSIN SECRETION ATP-BINDING PROTEIN"/>
    <property type="match status" value="1"/>
</dbReference>
<reference evidence="10 11" key="1">
    <citation type="journal article" date="2015" name="Genome Announc.">
        <title>Complete Genome Sequence of the Type Strain Corynebacterium mustelae DSM 45274, Isolated from Various Tissues of a Male Ferret with Lethal Sepsis.</title>
        <authorList>
            <person name="Ruckert C."/>
            <person name="Eimer J."/>
            <person name="Winkler A."/>
            <person name="Tauch A."/>
        </authorList>
    </citation>
    <scope>NUCLEOTIDE SEQUENCE [LARGE SCALE GENOMIC DNA]</scope>
    <source>
        <strain evidence="10 11">DSM 45274</strain>
    </source>
</reference>
<proteinExistence type="predicted"/>
<dbReference type="EMBL" id="CP011542">
    <property type="protein sequence ID" value="AKK06686.1"/>
    <property type="molecule type" value="Genomic_DNA"/>
</dbReference>
<dbReference type="SUPFAM" id="SSF90123">
    <property type="entry name" value="ABC transporter transmembrane region"/>
    <property type="match status" value="1"/>
</dbReference>
<organism evidence="10 11">
    <name type="scientific">Corynebacterium mustelae</name>
    <dbReference type="NCBI Taxonomy" id="571915"/>
    <lineage>
        <taxon>Bacteria</taxon>
        <taxon>Bacillati</taxon>
        <taxon>Actinomycetota</taxon>
        <taxon>Actinomycetes</taxon>
        <taxon>Mycobacteriales</taxon>
        <taxon>Corynebacteriaceae</taxon>
        <taxon>Corynebacterium</taxon>
    </lineage>
</organism>
<name>A0A0G3GZX5_9CORY</name>
<dbReference type="OrthoDB" id="9806127at2"/>
<protein>
    <submittedName>
        <fullName evidence="10">ABC-type multidrug transport system, ATPase and permease component</fullName>
    </submittedName>
</protein>
<evidence type="ECO:0000259" key="8">
    <source>
        <dbReference type="PROSITE" id="PS50893"/>
    </source>
</evidence>
<dbReference type="SMART" id="SM00382">
    <property type="entry name" value="AAA"/>
    <property type="match status" value="1"/>
</dbReference>
<dbReference type="PROSITE" id="PS50929">
    <property type="entry name" value="ABC_TM1F"/>
    <property type="match status" value="1"/>
</dbReference>
<dbReference type="STRING" id="571915.CMUST_11875"/>
<dbReference type="PANTHER" id="PTHR24221">
    <property type="entry name" value="ATP-BINDING CASSETTE SUB-FAMILY B"/>
    <property type="match status" value="1"/>
</dbReference>
<dbReference type="FunFam" id="3.40.50.300:FF:000218">
    <property type="entry name" value="Multidrug ABC transporter ATP-binding protein"/>
    <property type="match status" value="1"/>
</dbReference>